<proteinExistence type="predicted"/>
<accession>A0A286URN8</accession>
<dbReference type="STRING" id="2282107.A0A286URN8"/>
<protein>
    <submittedName>
        <fullName evidence="1">Uncharacterized protein</fullName>
    </submittedName>
</protein>
<reference evidence="1 2" key="1">
    <citation type="journal article" date="2017" name="Mol. Ecol.">
        <title>Comparative and population genomic landscape of Phellinus noxius: A hypervariable fungus causing root rot in trees.</title>
        <authorList>
            <person name="Chung C.L."/>
            <person name="Lee T.J."/>
            <person name="Akiba M."/>
            <person name="Lee H.H."/>
            <person name="Kuo T.H."/>
            <person name="Liu D."/>
            <person name="Ke H.M."/>
            <person name="Yokoi T."/>
            <person name="Roa M.B."/>
            <person name="Lu M.J."/>
            <person name="Chang Y.Y."/>
            <person name="Ann P.J."/>
            <person name="Tsai J.N."/>
            <person name="Chen C.Y."/>
            <person name="Tzean S.S."/>
            <person name="Ota Y."/>
            <person name="Hattori T."/>
            <person name="Sahashi N."/>
            <person name="Liou R.F."/>
            <person name="Kikuchi T."/>
            <person name="Tsai I.J."/>
        </authorList>
    </citation>
    <scope>NUCLEOTIDE SEQUENCE [LARGE SCALE GENOMIC DNA]</scope>
    <source>
        <strain evidence="1 2">FFPRI411160</strain>
    </source>
</reference>
<dbReference type="AlphaFoldDB" id="A0A286URN8"/>
<evidence type="ECO:0000313" key="1">
    <source>
        <dbReference type="EMBL" id="PAV22273.1"/>
    </source>
</evidence>
<sequence length="226" mass="27146">MPSRNARKPRFDQPDYFEFIEDQGRWSCKHEQSKAHKTQVKGIETWNIAPADLDAWPDIPELEYALVEQKLRERTQYLDQLRDFIPFWREQVEAAEHGITLRLDDFLKELQRIEDENIRWTEWTAPLPDWEKMLADVDNIQHTHSSETQIDRISESELERNAEEVELYKNVSETASVYDFVEKYARRNSANAEKKEEMHYFYKIPTCKKVERIQNLIYTLRMDSDT</sequence>
<comment type="caution">
    <text evidence="1">The sequence shown here is derived from an EMBL/GenBank/DDBJ whole genome shotgun (WGS) entry which is preliminary data.</text>
</comment>
<dbReference type="OrthoDB" id="10251155at2759"/>
<name>A0A286URN8_9AGAM</name>
<dbReference type="Proteomes" id="UP000217199">
    <property type="component" value="Unassembled WGS sequence"/>
</dbReference>
<gene>
    <name evidence="1" type="ORF">PNOK_0223000</name>
</gene>
<evidence type="ECO:0000313" key="2">
    <source>
        <dbReference type="Proteomes" id="UP000217199"/>
    </source>
</evidence>
<dbReference type="InParanoid" id="A0A286URN8"/>
<dbReference type="EMBL" id="NBII01000002">
    <property type="protein sequence ID" value="PAV22273.1"/>
    <property type="molecule type" value="Genomic_DNA"/>
</dbReference>
<organism evidence="1 2">
    <name type="scientific">Pyrrhoderma noxium</name>
    <dbReference type="NCBI Taxonomy" id="2282107"/>
    <lineage>
        <taxon>Eukaryota</taxon>
        <taxon>Fungi</taxon>
        <taxon>Dikarya</taxon>
        <taxon>Basidiomycota</taxon>
        <taxon>Agaricomycotina</taxon>
        <taxon>Agaricomycetes</taxon>
        <taxon>Hymenochaetales</taxon>
        <taxon>Hymenochaetaceae</taxon>
        <taxon>Pyrrhoderma</taxon>
    </lineage>
</organism>
<keyword evidence="2" id="KW-1185">Reference proteome</keyword>